<accession>L5LQA5</accession>
<evidence type="ECO:0000313" key="2">
    <source>
        <dbReference type="EMBL" id="ELK28271.1"/>
    </source>
</evidence>
<dbReference type="Proteomes" id="UP000010556">
    <property type="component" value="Unassembled WGS sequence"/>
</dbReference>
<dbReference type="AlphaFoldDB" id="L5LQA5"/>
<evidence type="ECO:0000256" key="1">
    <source>
        <dbReference type="SAM" id="MobiDB-lite"/>
    </source>
</evidence>
<proteinExistence type="predicted"/>
<name>L5LQA5_MYODS</name>
<gene>
    <name evidence="2" type="ORF">MDA_GLEAN10016532</name>
</gene>
<feature type="compositionally biased region" description="Basic and acidic residues" evidence="1">
    <location>
        <begin position="54"/>
        <end position="63"/>
    </location>
</feature>
<keyword evidence="3" id="KW-1185">Reference proteome</keyword>
<dbReference type="EMBL" id="KB109459">
    <property type="protein sequence ID" value="ELK28271.1"/>
    <property type="molecule type" value="Genomic_DNA"/>
</dbReference>
<evidence type="ECO:0000313" key="3">
    <source>
        <dbReference type="Proteomes" id="UP000010556"/>
    </source>
</evidence>
<reference evidence="3" key="1">
    <citation type="journal article" date="2013" name="Science">
        <title>Comparative analysis of bat genomes provides insight into the evolution of flight and immunity.</title>
        <authorList>
            <person name="Zhang G."/>
            <person name="Cowled C."/>
            <person name="Shi Z."/>
            <person name="Huang Z."/>
            <person name="Bishop-Lilly K.A."/>
            <person name="Fang X."/>
            <person name="Wynne J.W."/>
            <person name="Xiong Z."/>
            <person name="Baker M.L."/>
            <person name="Zhao W."/>
            <person name="Tachedjian M."/>
            <person name="Zhu Y."/>
            <person name="Zhou P."/>
            <person name="Jiang X."/>
            <person name="Ng J."/>
            <person name="Yang L."/>
            <person name="Wu L."/>
            <person name="Xiao J."/>
            <person name="Feng Y."/>
            <person name="Chen Y."/>
            <person name="Sun X."/>
            <person name="Zhang Y."/>
            <person name="Marsh G.A."/>
            <person name="Crameri G."/>
            <person name="Broder C.C."/>
            <person name="Frey K.G."/>
            <person name="Wang L.F."/>
            <person name="Wang J."/>
        </authorList>
    </citation>
    <scope>NUCLEOTIDE SEQUENCE [LARGE SCALE GENOMIC DNA]</scope>
</reference>
<sequence>MKAGLKQGTCVQQAGGGGVRHELRLAPPPPGTGAEGVTAEGQAATRAELPQHGAAERRGESITRDGPGPQCASSSLRPLLQGWSETAAFGGKHQRAVQHLISKEMSARYDTELRNLL</sequence>
<organism evidence="2 3">
    <name type="scientific">Myotis davidii</name>
    <name type="common">David's myotis</name>
    <dbReference type="NCBI Taxonomy" id="225400"/>
    <lineage>
        <taxon>Eukaryota</taxon>
        <taxon>Metazoa</taxon>
        <taxon>Chordata</taxon>
        <taxon>Craniata</taxon>
        <taxon>Vertebrata</taxon>
        <taxon>Euteleostomi</taxon>
        <taxon>Mammalia</taxon>
        <taxon>Eutheria</taxon>
        <taxon>Laurasiatheria</taxon>
        <taxon>Chiroptera</taxon>
        <taxon>Yangochiroptera</taxon>
        <taxon>Vespertilionidae</taxon>
        <taxon>Myotis</taxon>
    </lineage>
</organism>
<feature type="region of interest" description="Disordered" evidence="1">
    <location>
        <begin position="1"/>
        <end position="76"/>
    </location>
</feature>
<protein>
    <submittedName>
        <fullName evidence="2">Uncharacterized protein</fullName>
    </submittedName>
</protein>